<comment type="caution">
    <text evidence="1">The sequence shown here is derived from an EMBL/GenBank/DDBJ whole genome shotgun (WGS) entry which is preliminary data.</text>
</comment>
<accession>A0ACC3D931</accession>
<gene>
    <name evidence="1" type="ORF">LTS18_013994</name>
</gene>
<organism evidence="1 2">
    <name type="scientific">Coniosporium uncinatum</name>
    <dbReference type="NCBI Taxonomy" id="93489"/>
    <lineage>
        <taxon>Eukaryota</taxon>
        <taxon>Fungi</taxon>
        <taxon>Dikarya</taxon>
        <taxon>Ascomycota</taxon>
        <taxon>Pezizomycotina</taxon>
        <taxon>Dothideomycetes</taxon>
        <taxon>Dothideomycetes incertae sedis</taxon>
        <taxon>Coniosporium</taxon>
    </lineage>
</organism>
<reference evidence="1" key="1">
    <citation type="submission" date="2024-09" db="EMBL/GenBank/DDBJ databases">
        <title>Black Yeasts Isolated from many extreme environments.</title>
        <authorList>
            <person name="Coleine C."/>
            <person name="Stajich J.E."/>
            <person name="Selbmann L."/>
        </authorList>
    </citation>
    <scope>NUCLEOTIDE SEQUENCE</scope>
    <source>
        <strain evidence="1">CCFEE 5737</strain>
    </source>
</reference>
<dbReference type="Proteomes" id="UP001186974">
    <property type="component" value="Unassembled WGS sequence"/>
</dbReference>
<evidence type="ECO:0000313" key="2">
    <source>
        <dbReference type="Proteomes" id="UP001186974"/>
    </source>
</evidence>
<evidence type="ECO:0000313" key="1">
    <source>
        <dbReference type="EMBL" id="KAK3063629.1"/>
    </source>
</evidence>
<protein>
    <submittedName>
        <fullName evidence="1">Uncharacterized protein</fullName>
    </submittedName>
</protein>
<sequence>MASPEPAASTQAATVQTETAEFIDWYRQRNQDERLRMNWKLRIALASIGGIGTGFFLGTINGTNMAGLRFRAENAHRLPTSQKGWYLYHKSKNYNAMLGGITEGVKLGTKMAIASGGFIFLEYAVDEMRGTKDAGSTTVAGLASAGIFSAWSE</sequence>
<keyword evidence="2" id="KW-1185">Reference proteome</keyword>
<dbReference type="EMBL" id="JAWDJW010006774">
    <property type="protein sequence ID" value="KAK3063629.1"/>
    <property type="molecule type" value="Genomic_DNA"/>
</dbReference>
<name>A0ACC3D931_9PEZI</name>
<proteinExistence type="predicted"/>